<gene>
    <name evidence="3" type="ORF">AYP45_11485</name>
</gene>
<name>A0A1V4ASJ9_9BACT</name>
<keyword evidence="2" id="KW-0812">Transmembrane</keyword>
<evidence type="ECO:0000256" key="2">
    <source>
        <dbReference type="SAM" id="Phobius"/>
    </source>
</evidence>
<dbReference type="Proteomes" id="UP000189681">
    <property type="component" value="Unassembled WGS sequence"/>
</dbReference>
<reference evidence="3 4" key="1">
    <citation type="journal article" date="2017" name="Water Res.">
        <title>Discovery and metagenomic analysis of an anammox bacterial enrichment related to Candidatus "Brocadia caroliniensis" in a full-scale glycerol-fed nitritation-denitritation separate centrate treatment process.</title>
        <authorList>
            <person name="Park H."/>
            <person name="Brotto A.C."/>
            <person name="van Loosdrecht M.C."/>
            <person name="Chandran K."/>
        </authorList>
    </citation>
    <scope>NUCLEOTIDE SEQUENCE [LARGE SCALE GENOMIC DNA]</scope>
    <source>
        <strain evidence="3">26THWARD</strain>
    </source>
</reference>
<keyword evidence="2" id="KW-0472">Membrane</keyword>
<accession>A0A1V4ASJ9</accession>
<dbReference type="EMBL" id="AYTS01000106">
    <property type="protein sequence ID" value="OOP56011.1"/>
    <property type="molecule type" value="Genomic_DNA"/>
</dbReference>
<dbReference type="STRING" id="1004156.AYP45_11485"/>
<keyword evidence="2" id="KW-1133">Transmembrane helix</keyword>
<evidence type="ECO:0000313" key="4">
    <source>
        <dbReference type="Proteomes" id="UP000189681"/>
    </source>
</evidence>
<proteinExistence type="predicted"/>
<protein>
    <recommendedName>
        <fullName evidence="5">Cell division protein FtsL</fullName>
    </recommendedName>
</protein>
<dbReference type="Pfam" id="PF04977">
    <property type="entry name" value="DivIC"/>
    <property type="match status" value="1"/>
</dbReference>
<evidence type="ECO:0008006" key="5">
    <source>
        <dbReference type="Google" id="ProtNLM"/>
    </source>
</evidence>
<evidence type="ECO:0000256" key="1">
    <source>
        <dbReference type="SAM" id="Coils"/>
    </source>
</evidence>
<feature type="transmembrane region" description="Helical" evidence="2">
    <location>
        <begin position="44"/>
        <end position="62"/>
    </location>
</feature>
<dbReference type="AlphaFoldDB" id="A0A1V4ASJ9"/>
<sequence length="154" mass="17790">MQNVKVGIYDSENTSSPAFLPSESLSHNGEKDGCADRNPYFSKFVWMVFITACVVILFSWIISKTRQERIRMLEAKKVLEKQATRLEAENLRLENEYLALKKDPVRIEKEARELLGFTGTDEIIYKKYNFRIKNTAPIEPEKNSLTEPMEGIPL</sequence>
<keyword evidence="1" id="KW-0175">Coiled coil</keyword>
<dbReference type="InterPro" id="IPR007060">
    <property type="entry name" value="FtsL/DivIC"/>
</dbReference>
<comment type="caution">
    <text evidence="3">The sequence shown here is derived from an EMBL/GenBank/DDBJ whole genome shotgun (WGS) entry which is preliminary data.</text>
</comment>
<organism evidence="3 4">
    <name type="scientific">Candidatus Brocadia carolinensis</name>
    <dbReference type="NCBI Taxonomy" id="1004156"/>
    <lineage>
        <taxon>Bacteria</taxon>
        <taxon>Pseudomonadati</taxon>
        <taxon>Planctomycetota</taxon>
        <taxon>Candidatus Brocadiia</taxon>
        <taxon>Candidatus Brocadiales</taxon>
        <taxon>Candidatus Brocadiaceae</taxon>
        <taxon>Candidatus Brocadia</taxon>
    </lineage>
</organism>
<feature type="coiled-coil region" evidence="1">
    <location>
        <begin position="69"/>
        <end position="103"/>
    </location>
</feature>
<evidence type="ECO:0000313" key="3">
    <source>
        <dbReference type="EMBL" id="OOP56011.1"/>
    </source>
</evidence>